<dbReference type="RefSeq" id="WP_005541720.1">
    <property type="nucleotide sequence ID" value="NZ_JH378837.1"/>
</dbReference>
<comment type="caution">
    <text evidence="4">The sequence shown here is derived from an EMBL/GenBank/DDBJ whole genome shotgun (WGS) entry which is preliminary data.</text>
</comment>
<dbReference type="HOGENOM" id="CLU_094919_0_0_9"/>
<organism evidence="4 5">
    <name type="scientific">Johnsonella ignava ATCC 51276</name>
    <dbReference type="NCBI Taxonomy" id="679200"/>
    <lineage>
        <taxon>Bacteria</taxon>
        <taxon>Bacillati</taxon>
        <taxon>Bacillota</taxon>
        <taxon>Clostridia</taxon>
        <taxon>Lachnospirales</taxon>
        <taxon>Lachnospiraceae</taxon>
        <taxon>Johnsonella</taxon>
    </lineage>
</organism>
<dbReference type="GO" id="GO:0003677">
    <property type="term" value="F:DNA binding"/>
    <property type="evidence" value="ECO:0007669"/>
    <property type="project" value="UniProtKB-UniRule"/>
</dbReference>
<dbReference type="SUPFAM" id="SSF46689">
    <property type="entry name" value="Homeodomain-like"/>
    <property type="match status" value="1"/>
</dbReference>
<sequence length="232" mass="27392">MEYFKGLSRKEYILKTAEMIKRDGIENLSIRKIAKELGCSSASLYRYFSGLDELIYYAELRQLKDYIQSLNKAGLVWKNVWDKYVGVWYCYSMEAFRKPITYNLLFLTKKDIKLKEAIGEFYDMFPEEIQTSSPVFQAMLRNPDFLGRDYEVCKVCMKAGAISEEKAVVLNRMVCFLYMGYFKNLMDKGVKKEELDDYIWKFVGDVERIVFSLAEDLQGYKNYGEVVKRKKR</sequence>
<dbReference type="AlphaFoldDB" id="G5GK21"/>
<name>G5GK21_9FIRM</name>
<dbReference type="Pfam" id="PF00440">
    <property type="entry name" value="TetR_N"/>
    <property type="match status" value="1"/>
</dbReference>
<accession>G5GK21</accession>
<dbReference type="InterPro" id="IPR001647">
    <property type="entry name" value="HTH_TetR"/>
</dbReference>
<evidence type="ECO:0000313" key="5">
    <source>
        <dbReference type="Proteomes" id="UP000003011"/>
    </source>
</evidence>
<dbReference type="STRING" id="679200.HMPREF9333_01911"/>
<keyword evidence="1 2" id="KW-0238">DNA-binding</keyword>
<dbReference type="PATRIC" id="fig|679200.3.peg.2017"/>
<evidence type="ECO:0000256" key="1">
    <source>
        <dbReference type="ARBA" id="ARBA00023125"/>
    </source>
</evidence>
<dbReference type="PROSITE" id="PS50977">
    <property type="entry name" value="HTH_TETR_2"/>
    <property type="match status" value="1"/>
</dbReference>
<dbReference type="EMBL" id="ACZL01000032">
    <property type="protein sequence ID" value="EHI54899.1"/>
    <property type="molecule type" value="Genomic_DNA"/>
</dbReference>
<dbReference type="OrthoDB" id="5366068at2"/>
<evidence type="ECO:0000256" key="2">
    <source>
        <dbReference type="PROSITE-ProRule" id="PRU00335"/>
    </source>
</evidence>
<protein>
    <recommendedName>
        <fullName evidence="3">HTH tetR-type domain-containing protein</fullName>
    </recommendedName>
</protein>
<proteinExistence type="predicted"/>
<dbReference type="Gene3D" id="1.10.357.10">
    <property type="entry name" value="Tetracycline Repressor, domain 2"/>
    <property type="match status" value="1"/>
</dbReference>
<evidence type="ECO:0000259" key="3">
    <source>
        <dbReference type="PROSITE" id="PS50977"/>
    </source>
</evidence>
<feature type="DNA-binding region" description="H-T-H motif" evidence="2">
    <location>
        <begin position="29"/>
        <end position="48"/>
    </location>
</feature>
<dbReference type="InterPro" id="IPR009057">
    <property type="entry name" value="Homeodomain-like_sf"/>
</dbReference>
<dbReference type="eggNOG" id="COG1309">
    <property type="taxonomic scope" value="Bacteria"/>
</dbReference>
<keyword evidence="5" id="KW-1185">Reference proteome</keyword>
<dbReference type="Proteomes" id="UP000003011">
    <property type="component" value="Unassembled WGS sequence"/>
</dbReference>
<evidence type="ECO:0000313" key="4">
    <source>
        <dbReference type="EMBL" id="EHI54899.1"/>
    </source>
</evidence>
<reference evidence="4 5" key="1">
    <citation type="submission" date="2011-08" db="EMBL/GenBank/DDBJ databases">
        <title>The Genome Sequence of Johnsonella ignava ATCC 51276.</title>
        <authorList>
            <consortium name="The Broad Institute Genome Sequencing Platform"/>
            <person name="Earl A."/>
            <person name="Ward D."/>
            <person name="Feldgarden M."/>
            <person name="Gevers D."/>
            <person name="Izard J."/>
            <person name="Blanton J.M."/>
            <person name="Baranova O.V."/>
            <person name="Dewhirst F.E."/>
            <person name="Young S.K."/>
            <person name="Zeng Q."/>
            <person name="Gargeya S."/>
            <person name="Fitzgerald M."/>
            <person name="Haas B."/>
            <person name="Abouelleil A."/>
            <person name="Alvarado L."/>
            <person name="Arachchi H.M."/>
            <person name="Berlin A."/>
            <person name="Brown A."/>
            <person name="Chapman S.B."/>
            <person name="Chen Z."/>
            <person name="Dunbar C."/>
            <person name="Freedman E."/>
            <person name="Gearin G."/>
            <person name="Gellesch M."/>
            <person name="Goldberg J."/>
            <person name="Griggs A."/>
            <person name="Gujja S."/>
            <person name="Heiman D."/>
            <person name="Howarth C."/>
            <person name="Larson L."/>
            <person name="Lui A."/>
            <person name="MacDonald P.J.P."/>
            <person name="Montmayeur A."/>
            <person name="Murphy C."/>
            <person name="Neiman D."/>
            <person name="Pearson M."/>
            <person name="Priest M."/>
            <person name="Roberts A."/>
            <person name="Saif S."/>
            <person name="Shea T."/>
            <person name="Shenoy N."/>
            <person name="Sisk P."/>
            <person name="Stolte C."/>
            <person name="Sykes S."/>
            <person name="Wortman J."/>
            <person name="Nusbaum C."/>
            <person name="Birren B."/>
        </authorList>
    </citation>
    <scope>NUCLEOTIDE SEQUENCE [LARGE SCALE GENOMIC DNA]</scope>
    <source>
        <strain evidence="4 5">ATCC 51276</strain>
    </source>
</reference>
<gene>
    <name evidence="4" type="ORF">HMPREF9333_01911</name>
</gene>
<feature type="domain" description="HTH tetR-type" evidence="3">
    <location>
        <begin position="6"/>
        <end position="66"/>
    </location>
</feature>